<dbReference type="InterPro" id="IPR023213">
    <property type="entry name" value="CAT-like_dom_sf"/>
</dbReference>
<dbReference type="Pfam" id="PF02458">
    <property type="entry name" value="Transferase"/>
    <property type="match status" value="1"/>
</dbReference>
<gene>
    <name evidence="2" type="ORF">CDL12_26687</name>
</gene>
<dbReference type="PANTHER" id="PTHR31896">
    <property type="entry name" value="FAMILY REGULATORY PROTEIN, PUTATIVE (AFU_ORTHOLOGUE AFUA_3G14730)-RELATED"/>
    <property type="match status" value="1"/>
</dbReference>
<dbReference type="EMBL" id="NKXS01006745">
    <property type="protein sequence ID" value="PIN00811.1"/>
    <property type="molecule type" value="Genomic_DNA"/>
</dbReference>
<dbReference type="Gene3D" id="3.30.559.10">
    <property type="entry name" value="Chloramphenicol acetyltransferase-like domain"/>
    <property type="match status" value="2"/>
</dbReference>
<keyword evidence="3" id="KW-1185">Reference proteome</keyword>
<evidence type="ECO:0000256" key="1">
    <source>
        <dbReference type="ARBA" id="ARBA00022679"/>
    </source>
</evidence>
<sequence>MANKIEIISSSLVPMATNANPISKLDPTAWDLFYLLLQPIQKGILFHKPESQELRIYLINHLKNSLSRTLDFFPPLAGRFSTVKNDDNTTSYFIDCNNAGVEFTHAVSGDVSISDILEPKYIPEIVPSLFPLNGVRNYEGVSKPLLGVQITELVDGLFIACTMNHAVADGTSFWHFFNSWSEISRGLAKISKPPVFERWFPDNVPKDNPLIPLPPLELNRLQNIVPPPLLERVFHFSKESVAKLKSRANSEAGTAKISSLQALSAHLWRSVTRCRYGKSTDNLCGQEVHLVLIVGTRARIPLADAYFGNAVYLDKIAATAAEIRQNGLGYCGLKINGLVNQQTSEAAIKFVEDWMKNPIIWGIGGLRFIISSSPRHNVYGNDFGWGKPITVRSGKSQKFDGKMTVFPGAIAGGIDVEVCLARETLRALEGDAEFMEAVTV</sequence>
<evidence type="ECO:0000313" key="2">
    <source>
        <dbReference type="EMBL" id="PIN00811.1"/>
    </source>
</evidence>
<dbReference type="STRING" id="429701.A0A2G9G681"/>
<evidence type="ECO:0000313" key="3">
    <source>
        <dbReference type="Proteomes" id="UP000231279"/>
    </source>
</evidence>
<keyword evidence="2" id="KW-0012">Acyltransferase</keyword>
<name>A0A2G9G681_9LAMI</name>
<dbReference type="EC" id="2.3.1.133" evidence="2"/>
<accession>A0A2G9G681</accession>
<dbReference type="OrthoDB" id="1862401at2759"/>
<keyword evidence="1 2" id="KW-0808">Transferase</keyword>
<dbReference type="GO" id="GO:0047172">
    <property type="term" value="F:shikimate O-hydroxycinnamoyltransferase activity"/>
    <property type="evidence" value="ECO:0007669"/>
    <property type="project" value="UniProtKB-EC"/>
</dbReference>
<protein>
    <submittedName>
        <fullName evidence="2">Shikimate O-hydroxycinnamoyltransferase</fullName>
        <ecNumber evidence="2">2.3.1.133</ecNumber>
    </submittedName>
</protein>
<organism evidence="2 3">
    <name type="scientific">Handroanthus impetiginosus</name>
    <dbReference type="NCBI Taxonomy" id="429701"/>
    <lineage>
        <taxon>Eukaryota</taxon>
        <taxon>Viridiplantae</taxon>
        <taxon>Streptophyta</taxon>
        <taxon>Embryophyta</taxon>
        <taxon>Tracheophyta</taxon>
        <taxon>Spermatophyta</taxon>
        <taxon>Magnoliopsida</taxon>
        <taxon>eudicotyledons</taxon>
        <taxon>Gunneridae</taxon>
        <taxon>Pentapetalae</taxon>
        <taxon>asterids</taxon>
        <taxon>lamiids</taxon>
        <taxon>Lamiales</taxon>
        <taxon>Bignoniaceae</taxon>
        <taxon>Crescentiina</taxon>
        <taxon>Tabebuia alliance</taxon>
        <taxon>Handroanthus</taxon>
    </lineage>
</organism>
<dbReference type="PANTHER" id="PTHR31896:SF43">
    <property type="entry name" value="PROTEIN ENHANCED PSEUDOMONAS SUSCEPTIBILITY 1"/>
    <property type="match status" value="1"/>
</dbReference>
<proteinExistence type="predicted"/>
<reference evidence="3" key="1">
    <citation type="journal article" date="2018" name="Gigascience">
        <title>Genome assembly of the Pink Ipe (Handroanthus impetiginosus, Bignoniaceae), a highly valued, ecologically keystone Neotropical timber forest tree.</title>
        <authorList>
            <person name="Silva-Junior O.B."/>
            <person name="Grattapaglia D."/>
            <person name="Novaes E."/>
            <person name="Collevatti R.G."/>
        </authorList>
    </citation>
    <scope>NUCLEOTIDE SEQUENCE [LARGE SCALE GENOMIC DNA]</scope>
    <source>
        <strain evidence="3">cv. UFG-1</strain>
    </source>
</reference>
<dbReference type="AlphaFoldDB" id="A0A2G9G681"/>
<dbReference type="Proteomes" id="UP000231279">
    <property type="component" value="Unassembled WGS sequence"/>
</dbReference>
<dbReference type="InterPro" id="IPR051283">
    <property type="entry name" value="Sec_Metabolite_Acyltrans"/>
</dbReference>
<comment type="caution">
    <text evidence="2">The sequence shown here is derived from an EMBL/GenBank/DDBJ whole genome shotgun (WGS) entry which is preliminary data.</text>
</comment>